<dbReference type="InterPro" id="IPR006683">
    <property type="entry name" value="Thioestr_dom"/>
</dbReference>
<evidence type="ECO:0000256" key="1">
    <source>
        <dbReference type="ARBA" id="ARBA00022801"/>
    </source>
</evidence>
<reference evidence="3" key="1">
    <citation type="submission" date="2020-09" db="EMBL/GenBank/DDBJ databases">
        <title>A novel bacterium of genus Mangrovicoccus, isolated from South China Sea.</title>
        <authorList>
            <person name="Huang H."/>
            <person name="Mo K."/>
            <person name="Hu Y."/>
        </authorList>
    </citation>
    <scope>NUCLEOTIDE SEQUENCE</scope>
    <source>
        <strain evidence="3">HB182678</strain>
    </source>
</reference>
<dbReference type="RefSeq" id="WP_193186208.1">
    <property type="nucleotide sequence ID" value="NZ_JACVXA010000083.1"/>
</dbReference>
<dbReference type="SUPFAM" id="SSF54637">
    <property type="entry name" value="Thioesterase/thiol ester dehydrase-isomerase"/>
    <property type="match status" value="1"/>
</dbReference>
<keyword evidence="1" id="KW-0378">Hydrolase</keyword>
<feature type="domain" description="Thioesterase" evidence="2">
    <location>
        <begin position="68"/>
        <end position="141"/>
    </location>
</feature>
<accession>A0A8J7CME4</accession>
<proteinExistence type="predicted"/>
<dbReference type="Gene3D" id="3.10.129.10">
    <property type="entry name" value="Hotdog Thioesterase"/>
    <property type="match status" value="1"/>
</dbReference>
<dbReference type="GO" id="GO:0016289">
    <property type="term" value="F:acyl-CoA hydrolase activity"/>
    <property type="evidence" value="ECO:0007669"/>
    <property type="project" value="UniProtKB-ARBA"/>
</dbReference>
<keyword evidence="4" id="KW-1185">Reference proteome</keyword>
<sequence>MSERAQRYGTVSAADRAGMSGLDFLRATIDGRLPEAPIRGLMNGRVSAAEEGRVEMLARPTEDHLNPFGAVQGGWYGVILDTVLGFAVISRLGPGFFAPTLEFKVNITRAIPLGMQVRAVGIASHVGGRTGVSTAEIRGVEDDRLYANGSTTCINLTP</sequence>
<dbReference type="EMBL" id="JACVXA010000083">
    <property type="protein sequence ID" value="MBE3640306.1"/>
    <property type="molecule type" value="Genomic_DNA"/>
</dbReference>
<evidence type="ECO:0000313" key="3">
    <source>
        <dbReference type="EMBL" id="MBE3640306.1"/>
    </source>
</evidence>
<gene>
    <name evidence="3" type="ORF">ICN82_19050</name>
</gene>
<dbReference type="Proteomes" id="UP000609121">
    <property type="component" value="Unassembled WGS sequence"/>
</dbReference>
<evidence type="ECO:0000259" key="2">
    <source>
        <dbReference type="Pfam" id="PF03061"/>
    </source>
</evidence>
<name>A0A8J7CME4_9RHOB</name>
<protein>
    <submittedName>
        <fullName evidence="3">PaaI family thioesterase</fullName>
    </submittedName>
</protein>
<dbReference type="AlphaFoldDB" id="A0A8J7CME4"/>
<dbReference type="InterPro" id="IPR003736">
    <property type="entry name" value="PAAI_dom"/>
</dbReference>
<evidence type="ECO:0000313" key="4">
    <source>
        <dbReference type="Proteomes" id="UP000609121"/>
    </source>
</evidence>
<dbReference type="Pfam" id="PF03061">
    <property type="entry name" value="4HBT"/>
    <property type="match status" value="1"/>
</dbReference>
<dbReference type="CDD" id="cd03443">
    <property type="entry name" value="PaaI_thioesterase"/>
    <property type="match status" value="1"/>
</dbReference>
<dbReference type="NCBIfam" id="TIGR00369">
    <property type="entry name" value="unchar_dom_1"/>
    <property type="match status" value="1"/>
</dbReference>
<dbReference type="InterPro" id="IPR029069">
    <property type="entry name" value="HotDog_dom_sf"/>
</dbReference>
<organism evidence="3 4">
    <name type="scientific">Mangrovicoccus algicola</name>
    <dbReference type="NCBI Taxonomy" id="2771008"/>
    <lineage>
        <taxon>Bacteria</taxon>
        <taxon>Pseudomonadati</taxon>
        <taxon>Pseudomonadota</taxon>
        <taxon>Alphaproteobacteria</taxon>
        <taxon>Rhodobacterales</taxon>
        <taxon>Paracoccaceae</taxon>
        <taxon>Mangrovicoccus</taxon>
    </lineage>
</organism>
<comment type="caution">
    <text evidence="3">The sequence shown here is derived from an EMBL/GenBank/DDBJ whole genome shotgun (WGS) entry which is preliminary data.</text>
</comment>